<accession>A0A1A8XMH4</accession>
<dbReference type="Proteomes" id="UP000199169">
    <property type="component" value="Unassembled WGS sequence"/>
</dbReference>
<proteinExistence type="predicted"/>
<evidence type="ECO:0000256" key="1">
    <source>
        <dbReference type="SAM" id="SignalP"/>
    </source>
</evidence>
<reference evidence="2 3" key="1">
    <citation type="submission" date="2016-06" db="EMBL/GenBank/DDBJ databases">
        <authorList>
            <person name="Kjaerup R.B."/>
            <person name="Dalgaard T.S."/>
            <person name="Juul-Madsen H.R."/>
        </authorList>
    </citation>
    <scope>NUCLEOTIDE SEQUENCE [LARGE SCALE GENOMIC DNA]</scope>
    <source>
        <strain evidence="2">3</strain>
    </source>
</reference>
<evidence type="ECO:0000313" key="2">
    <source>
        <dbReference type="EMBL" id="SBT06374.1"/>
    </source>
</evidence>
<dbReference type="AlphaFoldDB" id="A0A1A8XMH4"/>
<keyword evidence="1" id="KW-0732">Signal</keyword>
<keyword evidence="3" id="KW-1185">Reference proteome</keyword>
<organism evidence="2 3">
    <name type="scientific">Candidatus Accumulibacter aalborgensis</name>
    <dbReference type="NCBI Taxonomy" id="1860102"/>
    <lineage>
        <taxon>Bacteria</taxon>
        <taxon>Pseudomonadati</taxon>
        <taxon>Pseudomonadota</taxon>
        <taxon>Betaproteobacteria</taxon>
        <taxon>Candidatus Accumulibacter</taxon>
    </lineage>
</organism>
<protein>
    <submittedName>
        <fullName evidence="2">Uncharacterized protein</fullName>
    </submittedName>
</protein>
<sequence length="91" mass="10035">MKAIFAFLALVVSTAASSACYLIYSPANELVWRGTRAPIPMDTVSLNDEVQKKVPQGHLVIINNSAAPCPRLDLTTPRKTMRDMAEEMKND</sequence>
<feature type="chain" id="PRO_5008381555" evidence="1">
    <location>
        <begin position="19"/>
        <end position="91"/>
    </location>
</feature>
<gene>
    <name evidence="2" type="ORF">ACCAA_310102</name>
</gene>
<dbReference type="RefSeq" id="WP_186407121.1">
    <property type="nucleotide sequence ID" value="NZ_FLQX01000107.1"/>
</dbReference>
<feature type="signal peptide" evidence="1">
    <location>
        <begin position="1"/>
        <end position="18"/>
    </location>
</feature>
<name>A0A1A8XMH4_9PROT</name>
<dbReference type="PROSITE" id="PS51257">
    <property type="entry name" value="PROKAR_LIPOPROTEIN"/>
    <property type="match status" value="1"/>
</dbReference>
<dbReference type="EMBL" id="FLQX01000107">
    <property type="protein sequence ID" value="SBT06374.1"/>
    <property type="molecule type" value="Genomic_DNA"/>
</dbReference>
<evidence type="ECO:0000313" key="3">
    <source>
        <dbReference type="Proteomes" id="UP000199169"/>
    </source>
</evidence>